<name>A0A381QIC9_9ZZZZ</name>
<dbReference type="InterPro" id="IPR002509">
    <property type="entry name" value="NODB_dom"/>
</dbReference>
<evidence type="ECO:0000259" key="1">
    <source>
        <dbReference type="PROSITE" id="PS51677"/>
    </source>
</evidence>
<dbReference type="SUPFAM" id="SSF88713">
    <property type="entry name" value="Glycoside hydrolase/deacetylase"/>
    <property type="match status" value="1"/>
</dbReference>
<dbReference type="InterPro" id="IPR011330">
    <property type="entry name" value="Glyco_hydro/deAcase_b/a-brl"/>
</dbReference>
<accession>A0A381QIC9</accession>
<dbReference type="CDD" id="cd10938">
    <property type="entry name" value="CE4_HpPgdA_like"/>
    <property type="match status" value="1"/>
</dbReference>
<dbReference type="InterPro" id="IPR037950">
    <property type="entry name" value="PgdA-like"/>
</dbReference>
<dbReference type="GO" id="GO:0016810">
    <property type="term" value="F:hydrolase activity, acting on carbon-nitrogen (but not peptide) bonds"/>
    <property type="evidence" value="ECO:0007669"/>
    <property type="project" value="InterPro"/>
</dbReference>
<dbReference type="PROSITE" id="PS51677">
    <property type="entry name" value="NODB"/>
    <property type="match status" value="1"/>
</dbReference>
<dbReference type="PANTHER" id="PTHR47561:SF1">
    <property type="entry name" value="POLYSACCHARIDE DEACETYLASE FAMILY PROTEIN (AFU_ORTHOLOGUE AFUA_6G05030)"/>
    <property type="match status" value="1"/>
</dbReference>
<dbReference type="PANTHER" id="PTHR47561">
    <property type="entry name" value="POLYSACCHARIDE DEACETYLASE FAMILY PROTEIN (AFU_ORTHOLOGUE AFUA_6G05030)"/>
    <property type="match status" value="1"/>
</dbReference>
<organism evidence="2">
    <name type="scientific">marine metagenome</name>
    <dbReference type="NCBI Taxonomy" id="408172"/>
    <lineage>
        <taxon>unclassified sequences</taxon>
        <taxon>metagenomes</taxon>
        <taxon>ecological metagenomes</taxon>
    </lineage>
</organism>
<sequence>MSEEPLKKVSESFWPQITKPGRLSHSLMEHPMTRILIVATTSFLLFACQEASRSNEQTGTPPWDWAEFEVRDAVNQVRAGRDLTPESWPGEARVAVLFSFDVDNETVQGLRDGSVSVGPLSQGEYGSRVALPRVVELMNEEDIPSTFFFPAWSLKLAPSQAALIQASGIHEIAVHGWIHERNSELDAATEERLLVAAVDAMTELTGERPVGYRAPSWNFSPNTLDIVQRLGFVYESSLMADDRPYELLHNGEPTNLVELPVEWILDDAPLFNPRGDSYSPPREVMQVWIDEFDKAWEEGTMFLLTMHPHITGHRSRIVALEGLIEHIKTRGDVWFATHEETARYVRTQAGMNE</sequence>
<reference evidence="2" key="1">
    <citation type="submission" date="2018-05" db="EMBL/GenBank/DDBJ databases">
        <authorList>
            <person name="Lanie J.A."/>
            <person name="Ng W.-L."/>
            <person name="Kazmierczak K.M."/>
            <person name="Andrzejewski T.M."/>
            <person name="Davidsen T.M."/>
            <person name="Wayne K.J."/>
            <person name="Tettelin H."/>
            <person name="Glass J.I."/>
            <person name="Rusch D."/>
            <person name="Podicherti R."/>
            <person name="Tsui H.-C.T."/>
            <person name="Winkler M.E."/>
        </authorList>
    </citation>
    <scope>NUCLEOTIDE SEQUENCE</scope>
</reference>
<dbReference type="Pfam" id="PF01522">
    <property type="entry name" value="Polysacc_deac_1"/>
    <property type="match status" value="1"/>
</dbReference>
<dbReference type="AlphaFoldDB" id="A0A381QIC9"/>
<evidence type="ECO:0000313" key="2">
    <source>
        <dbReference type="EMBL" id="SUZ78644.1"/>
    </source>
</evidence>
<proteinExistence type="predicted"/>
<gene>
    <name evidence="2" type="ORF">METZ01_LOCUS31498</name>
</gene>
<dbReference type="EMBL" id="UINC01001360">
    <property type="protein sequence ID" value="SUZ78644.1"/>
    <property type="molecule type" value="Genomic_DNA"/>
</dbReference>
<feature type="domain" description="NodB homology" evidence="1">
    <location>
        <begin position="115"/>
        <end position="336"/>
    </location>
</feature>
<dbReference type="Gene3D" id="3.20.20.370">
    <property type="entry name" value="Glycoside hydrolase/deacetylase"/>
    <property type="match status" value="1"/>
</dbReference>
<protein>
    <recommendedName>
        <fullName evidence="1">NodB homology domain-containing protein</fullName>
    </recommendedName>
</protein>
<dbReference type="GO" id="GO:0005975">
    <property type="term" value="P:carbohydrate metabolic process"/>
    <property type="evidence" value="ECO:0007669"/>
    <property type="project" value="InterPro"/>
</dbReference>